<proteinExistence type="predicted"/>
<evidence type="ECO:0000256" key="2">
    <source>
        <dbReference type="SAM" id="MobiDB-lite"/>
    </source>
</evidence>
<dbReference type="Pfam" id="PF09504">
    <property type="entry name" value="RE_Bsp6I"/>
    <property type="match status" value="1"/>
</dbReference>
<name>A0A6C0IIC4_9ZZZZ</name>
<keyword evidence="1" id="KW-0175">Coiled coil</keyword>
<dbReference type="EMBL" id="MN740195">
    <property type="protein sequence ID" value="QHT92894.1"/>
    <property type="molecule type" value="Genomic_DNA"/>
</dbReference>
<protein>
    <submittedName>
        <fullName evidence="3">Uncharacterized protein</fullName>
    </submittedName>
</protein>
<organism evidence="3">
    <name type="scientific">viral metagenome</name>
    <dbReference type="NCBI Taxonomy" id="1070528"/>
    <lineage>
        <taxon>unclassified sequences</taxon>
        <taxon>metagenomes</taxon>
        <taxon>organismal metagenomes</taxon>
    </lineage>
</organism>
<evidence type="ECO:0000256" key="1">
    <source>
        <dbReference type="SAM" id="Coils"/>
    </source>
</evidence>
<dbReference type="AlphaFoldDB" id="A0A6C0IIC4"/>
<sequence length="259" mass="30211">MSLMKKSQKVMISTVQTRAMIIADKQVKKEADKKAKELEKEKKAQEKFAEKEKKKQETLMKKLKIAEEAKAKREEDKYTPDILRVRYTMYRDMHIATAKIIETTGLPIRHQNPPEDISENIAKFIIQNFQNDSSCKWAKAIGKKGDLSSEKYSASQPPEVKSFTSDGPSSFGPKKKFGGIYFLDMRNWLTDSFILWYVNLTDESPAWKNLKMNKKQTNQEQCDEMRRPHISWDKIYPQVSEHCEKVYEGTFEGIFKTTF</sequence>
<feature type="compositionally biased region" description="Polar residues" evidence="2">
    <location>
        <begin position="150"/>
        <end position="168"/>
    </location>
</feature>
<feature type="coiled-coil region" evidence="1">
    <location>
        <begin position="21"/>
        <end position="69"/>
    </location>
</feature>
<evidence type="ECO:0000313" key="3">
    <source>
        <dbReference type="EMBL" id="QHT92894.1"/>
    </source>
</evidence>
<accession>A0A6C0IIC4</accession>
<dbReference type="InterPro" id="IPR019037">
    <property type="entry name" value="Restrct_endonuc_II_Bsp6I"/>
</dbReference>
<reference evidence="3" key="1">
    <citation type="journal article" date="2020" name="Nature">
        <title>Giant virus diversity and host interactions through global metagenomics.</title>
        <authorList>
            <person name="Schulz F."/>
            <person name="Roux S."/>
            <person name="Paez-Espino D."/>
            <person name="Jungbluth S."/>
            <person name="Walsh D.A."/>
            <person name="Denef V.J."/>
            <person name="McMahon K.D."/>
            <person name="Konstantinidis K.T."/>
            <person name="Eloe-Fadrosh E.A."/>
            <person name="Kyrpides N.C."/>
            <person name="Woyke T."/>
        </authorList>
    </citation>
    <scope>NUCLEOTIDE SEQUENCE</scope>
    <source>
        <strain evidence="3">GVMAG-M-3300023184-89</strain>
    </source>
</reference>
<feature type="region of interest" description="Disordered" evidence="2">
    <location>
        <begin position="148"/>
        <end position="168"/>
    </location>
</feature>